<dbReference type="InterPro" id="IPR032710">
    <property type="entry name" value="NTF2-like_dom_sf"/>
</dbReference>
<dbReference type="EMBL" id="BMDU01000004">
    <property type="protein sequence ID" value="GFZ90237.1"/>
    <property type="molecule type" value="Genomic_DNA"/>
</dbReference>
<reference evidence="3" key="1">
    <citation type="journal article" date="2019" name="Int. J. Syst. Evol. Microbiol.">
        <title>The Global Catalogue of Microorganisms (GCM) 10K type strain sequencing project: providing services to taxonomists for standard genome sequencing and annotation.</title>
        <authorList>
            <consortium name="The Broad Institute Genomics Platform"/>
            <consortium name="The Broad Institute Genome Sequencing Center for Infectious Disease"/>
            <person name="Wu L."/>
            <person name="Ma J."/>
        </authorList>
    </citation>
    <scope>NUCLEOTIDE SEQUENCE [LARGE SCALE GENOMIC DNA]</scope>
    <source>
        <strain evidence="3">CCM 7327</strain>
    </source>
</reference>
<accession>A0ABQ1EWX2</accession>
<protein>
    <recommendedName>
        <fullName evidence="4">SnoaL-like domain-containing protein</fullName>
    </recommendedName>
</protein>
<name>A0ABQ1EWX2_SPHSA</name>
<dbReference type="SUPFAM" id="SSF54427">
    <property type="entry name" value="NTF2-like"/>
    <property type="match status" value="1"/>
</dbReference>
<comment type="caution">
    <text evidence="2">The sequence shown here is derived from an EMBL/GenBank/DDBJ whole genome shotgun (WGS) entry which is preliminary data.</text>
</comment>
<dbReference type="Gene3D" id="3.10.450.50">
    <property type="match status" value="1"/>
</dbReference>
<evidence type="ECO:0000313" key="3">
    <source>
        <dbReference type="Proteomes" id="UP000628109"/>
    </source>
</evidence>
<evidence type="ECO:0000313" key="2">
    <source>
        <dbReference type="EMBL" id="GFZ90237.1"/>
    </source>
</evidence>
<evidence type="ECO:0000256" key="1">
    <source>
        <dbReference type="SAM" id="SignalP"/>
    </source>
</evidence>
<organism evidence="2 3">
    <name type="scientific">Sphingobium fuliginis (strain ATCC 27551)</name>
    <dbReference type="NCBI Taxonomy" id="336203"/>
    <lineage>
        <taxon>Bacteria</taxon>
        <taxon>Pseudomonadati</taxon>
        <taxon>Pseudomonadota</taxon>
        <taxon>Alphaproteobacteria</taxon>
        <taxon>Sphingomonadales</taxon>
        <taxon>Sphingomonadaceae</taxon>
        <taxon>Sphingobium</taxon>
    </lineage>
</organism>
<feature type="chain" id="PRO_5047281154" description="SnoaL-like domain-containing protein" evidence="1">
    <location>
        <begin position="41"/>
        <end position="163"/>
    </location>
</feature>
<keyword evidence="3" id="KW-1185">Reference proteome</keyword>
<dbReference type="Proteomes" id="UP000628109">
    <property type="component" value="Unassembled WGS sequence"/>
</dbReference>
<feature type="signal peptide" evidence="1">
    <location>
        <begin position="1"/>
        <end position="40"/>
    </location>
</feature>
<keyword evidence="1" id="KW-0732">Signal</keyword>
<evidence type="ECO:0008006" key="4">
    <source>
        <dbReference type="Google" id="ProtNLM"/>
    </source>
</evidence>
<gene>
    <name evidence="2" type="ORF">GCM10019071_20310</name>
</gene>
<proteinExistence type="predicted"/>
<sequence>MTGPQPTLPPEMLEKGPANMDFRLPFATLLSLCLAGAAQAATPAEVVARHVESMKAGKLQPIMDDYSADTVVVTPQGLVADQAPAKGPGIYSGQAQARRVFTTLTDKDHHPGIKAMETTIEPAGPDSVILHWVQFKGQPQQVSGKDAFIVRDDKIVFQAIFVD</sequence>